<dbReference type="GO" id="GO:0006888">
    <property type="term" value="P:endoplasmic reticulum to Golgi vesicle-mediated transport"/>
    <property type="evidence" value="ECO:0007669"/>
    <property type="project" value="TreeGrafter"/>
</dbReference>
<keyword evidence="3 6" id="KW-0812">Transmembrane</keyword>
<organism evidence="9 10">
    <name type="scientific">Mycoemilia scoparia</name>
    <dbReference type="NCBI Taxonomy" id="417184"/>
    <lineage>
        <taxon>Eukaryota</taxon>
        <taxon>Fungi</taxon>
        <taxon>Fungi incertae sedis</taxon>
        <taxon>Zoopagomycota</taxon>
        <taxon>Kickxellomycotina</taxon>
        <taxon>Kickxellomycetes</taxon>
        <taxon>Kickxellales</taxon>
        <taxon>Kickxellaceae</taxon>
        <taxon>Mycoemilia</taxon>
    </lineage>
</organism>
<dbReference type="Pfam" id="PF07970">
    <property type="entry name" value="COPIIcoated_ERV"/>
    <property type="match status" value="1"/>
</dbReference>
<dbReference type="Proteomes" id="UP001150538">
    <property type="component" value="Unassembled WGS sequence"/>
</dbReference>
<comment type="similarity">
    <text evidence="2">Belongs to the ERGIC family.</text>
</comment>
<dbReference type="PANTHER" id="PTHR10984">
    <property type="entry name" value="ENDOPLASMIC RETICULUM-GOLGI INTERMEDIATE COMPARTMENT PROTEIN"/>
    <property type="match status" value="1"/>
</dbReference>
<dbReference type="OrthoDB" id="270930at2759"/>
<dbReference type="Pfam" id="PF13850">
    <property type="entry name" value="ERGIC_N"/>
    <property type="match status" value="1"/>
</dbReference>
<comment type="caution">
    <text evidence="9">The sequence shown here is derived from an EMBL/GenBank/DDBJ whole genome shotgun (WGS) entry which is preliminary data.</text>
</comment>
<protein>
    <submittedName>
        <fullName evidence="9">ER-derived vesicles protein erv46</fullName>
    </submittedName>
</protein>
<feature type="domain" description="Endoplasmic reticulum vesicle transporter C-terminal" evidence="7">
    <location>
        <begin position="148"/>
        <end position="373"/>
    </location>
</feature>
<evidence type="ECO:0000256" key="6">
    <source>
        <dbReference type="SAM" id="Phobius"/>
    </source>
</evidence>
<proteinExistence type="inferred from homology"/>
<dbReference type="EMBL" id="JANBPU010000696">
    <property type="protein sequence ID" value="KAJ1909739.1"/>
    <property type="molecule type" value="Genomic_DNA"/>
</dbReference>
<feature type="domain" description="Endoplasmic reticulum vesicle transporter N-terminal" evidence="8">
    <location>
        <begin position="12"/>
        <end position="103"/>
    </location>
</feature>
<gene>
    <name evidence="9" type="primary">ERV46_2</name>
    <name evidence="9" type="ORF">H4219_006350</name>
</gene>
<evidence type="ECO:0000313" key="10">
    <source>
        <dbReference type="Proteomes" id="UP001150538"/>
    </source>
</evidence>
<dbReference type="PANTHER" id="PTHR10984:SF25">
    <property type="entry name" value="ENDOPLASMIC RETICULUM-GOLGI INTERMEDIATE COMPARTMENT PROTEIN 3"/>
    <property type="match status" value="1"/>
</dbReference>
<keyword evidence="5 6" id="KW-0472">Membrane</keyword>
<keyword evidence="10" id="KW-1185">Reference proteome</keyword>
<dbReference type="InterPro" id="IPR045888">
    <property type="entry name" value="Erv"/>
</dbReference>
<name>A0A9W8DM57_9FUNG</name>
<dbReference type="GO" id="GO:0030134">
    <property type="term" value="C:COPII-coated ER to Golgi transport vesicle"/>
    <property type="evidence" value="ECO:0007669"/>
    <property type="project" value="TreeGrafter"/>
</dbReference>
<evidence type="ECO:0000259" key="7">
    <source>
        <dbReference type="Pfam" id="PF07970"/>
    </source>
</evidence>
<accession>A0A9W8DM57</accession>
<reference evidence="9" key="1">
    <citation type="submission" date="2022-07" db="EMBL/GenBank/DDBJ databases">
        <title>Phylogenomic reconstructions and comparative analyses of Kickxellomycotina fungi.</title>
        <authorList>
            <person name="Reynolds N.K."/>
            <person name="Stajich J.E."/>
            <person name="Barry K."/>
            <person name="Grigoriev I.V."/>
            <person name="Crous P."/>
            <person name="Smith M.E."/>
        </authorList>
    </citation>
    <scope>NUCLEOTIDE SEQUENCE</scope>
    <source>
        <strain evidence="9">NBRC 100468</strain>
    </source>
</reference>
<dbReference type="GO" id="GO:0000139">
    <property type="term" value="C:Golgi membrane"/>
    <property type="evidence" value="ECO:0007669"/>
    <property type="project" value="TreeGrafter"/>
</dbReference>
<dbReference type="InterPro" id="IPR039542">
    <property type="entry name" value="Erv_N"/>
</dbReference>
<evidence type="ECO:0000256" key="1">
    <source>
        <dbReference type="ARBA" id="ARBA00004141"/>
    </source>
</evidence>
<feature type="transmembrane region" description="Helical" evidence="6">
    <location>
        <begin position="351"/>
        <end position="376"/>
    </location>
</feature>
<feature type="transmembrane region" description="Helical" evidence="6">
    <location>
        <begin position="35"/>
        <end position="54"/>
    </location>
</feature>
<evidence type="ECO:0000256" key="2">
    <source>
        <dbReference type="ARBA" id="ARBA00005648"/>
    </source>
</evidence>
<evidence type="ECO:0000256" key="5">
    <source>
        <dbReference type="ARBA" id="ARBA00023136"/>
    </source>
</evidence>
<evidence type="ECO:0000256" key="3">
    <source>
        <dbReference type="ARBA" id="ARBA00022692"/>
    </source>
</evidence>
<sequence>MSRKSGSIFKNFKALDAYPKLRSDDDVAEKTKTGALFSVISAIIMAYLVITEFMDYRKIEMKEEVIVNKDMKLRLPINLDITFPNAPCVLLNMDIIDALGEHQSSMFHHITKTRLDRSGKAIETEMTNPNDNSTRTNAALPENYCGSCYGGVIPESGCCNTCDEVHQAYLQSGLPFSNPDEMEQCRRENYIKNIQAQSNEGCRIRGFISVNKVYGNLHIMAGEPIVYNSMNVHAIYKYMPKDYDFSHTIHRLSFGANYNSITDPLSGHSKVAETKIEGYHYFTEVVASEFRYLTGRIFKTNQYSVTEHVTGTEDEIKKHGGRDNYSKYPIFKITYDISPLKFIYTEQKRSLGSFIVSICAIVGGIFTVTGIIDAFVHRTKLALLKKQLLGKLE</sequence>
<dbReference type="GO" id="GO:0005789">
    <property type="term" value="C:endoplasmic reticulum membrane"/>
    <property type="evidence" value="ECO:0007669"/>
    <property type="project" value="TreeGrafter"/>
</dbReference>
<dbReference type="InterPro" id="IPR012936">
    <property type="entry name" value="Erv_C"/>
</dbReference>
<dbReference type="AlphaFoldDB" id="A0A9W8DM57"/>
<evidence type="ECO:0000256" key="4">
    <source>
        <dbReference type="ARBA" id="ARBA00022989"/>
    </source>
</evidence>
<comment type="subcellular location">
    <subcellularLocation>
        <location evidence="1">Membrane</location>
        <topology evidence="1">Multi-pass membrane protein</topology>
    </subcellularLocation>
</comment>
<evidence type="ECO:0000259" key="8">
    <source>
        <dbReference type="Pfam" id="PF13850"/>
    </source>
</evidence>
<evidence type="ECO:0000313" key="9">
    <source>
        <dbReference type="EMBL" id="KAJ1909739.1"/>
    </source>
</evidence>
<keyword evidence="4 6" id="KW-1133">Transmembrane helix</keyword>
<dbReference type="GO" id="GO:0006890">
    <property type="term" value="P:retrograde vesicle-mediated transport, Golgi to endoplasmic reticulum"/>
    <property type="evidence" value="ECO:0007669"/>
    <property type="project" value="TreeGrafter"/>
</dbReference>